<proteinExistence type="predicted"/>
<reference evidence="2 3" key="1">
    <citation type="submission" date="2019-09" db="EMBL/GenBank/DDBJ databases">
        <title>Report of infection by Mycobacterium simiae a patient suffering from pulmonary tuberculosis.</title>
        <authorList>
            <person name="Mohanty P.S."/>
            <person name="Bansal A.K."/>
            <person name="Singh H."/>
            <person name="Sharma S."/>
            <person name="Patil S.A."/>
            <person name="Upadhaya P."/>
            <person name="Singh P.K."/>
            <person name="Kumar D."/>
            <person name="Kumar S."/>
            <person name="Singh R.K."/>
            <person name="Chaudhary B."/>
        </authorList>
    </citation>
    <scope>NUCLEOTIDE SEQUENCE [LARGE SCALE GENOMIC DNA]</scope>
    <source>
        <strain evidence="2 3">JAL-560-SIM</strain>
    </source>
</reference>
<feature type="region of interest" description="Disordered" evidence="1">
    <location>
        <begin position="91"/>
        <end position="119"/>
    </location>
</feature>
<protein>
    <submittedName>
        <fullName evidence="2">Uncharacterized protein</fullName>
    </submittedName>
</protein>
<dbReference type="AlphaFoldDB" id="A0A5B1B7Y2"/>
<evidence type="ECO:0000256" key="1">
    <source>
        <dbReference type="SAM" id="MobiDB-lite"/>
    </source>
</evidence>
<sequence>MPPCRRYPPDTRSDRRYLTSVGIHAYTGTGVVGHPRQPPPTKAAHSSNHLAKAANTPIALLTGDQQWPSAVAAPVRLAPVSAATAKSAIPPFMSINGAGRNTRAAELRKPSVGRRDRYD</sequence>
<feature type="compositionally biased region" description="Basic and acidic residues" evidence="1">
    <location>
        <begin position="103"/>
        <end position="119"/>
    </location>
</feature>
<name>A0A5B1B7Y2_MYCSI</name>
<dbReference type="Proteomes" id="UP000324701">
    <property type="component" value="Unassembled WGS sequence"/>
</dbReference>
<dbReference type="RefSeq" id="WP_149656488.1">
    <property type="nucleotide sequence ID" value="NZ_VTZN01000318.1"/>
</dbReference>
<feature type="region of interest" description="Disordered" evidence="1">
    <location>
        <begin position="28"/>
        <end position="49"/>
    </location>
</feature>
<comment type="caution">
    <text evidence="2">The sequence shown here is derived from an EMBL/GenBank/DDBJ whole genome shotgun (WGS) entry which is preliminary data.</text>
</comment>
<organism evidence="2 3">
    <name type="scientific">Mycobacterium simiae</name>
    <name type="common">Mycobacterium habana</name>
    <dbReference type="NCBI Taxonomy" id="1784"/>
    <lineage>
        <taxon>Bacteria</taxon>
        <taxon>Bacillati</taxon>
        <taxon>Actinomycetota</taxon>
        <taxon>Actinomycetes</taxon>
        <taxon>Mycobacteriales</taxon>
        <taxon>Mycobacteriaceae</taxon>
        <taxon>Mycobacterium</taxon>
        <taxon>Mycobacterium simiae complex</taxon>
    </lineage>
</organism>
<gene>
    <name evidence="2" type="ORF">F0Q45_25280</name>
</gene>
<accession>A0A5B1B7Y2</accession>
<keyword evidence="3" id="KW-1185">Reference proteome</keyword>
<dbReference type="OrthoDB" id="9801445at2"/>
<evidence type="ECO:0000313" key="2">
    <source>
        <dbReference type="EMBL" id="KAA1243945.1"/>
    </source>
</evidence>
<dbReference type="EMBL" id="VTZN01000318">
    <property type="protein sequence ID" value="KAA1243945.1"/>
    <property type="molecule type" value="Genomic_DNA"/>
</dbReference>
<evidence type="ECO:0000313" key="3">
    <source>
        <dbReference type="Proteomes" id="UP000324701"/>
    </source>
</evidence>